<feature type="region of interest" description="Disordered" evidence="1">
    <location>
        <begin position="153"/>
        <end position="192"/>
    </location>
</feature>
<evidence type="ECO:0008006" key="6">
    <source>
        <dbReference type="Google" id="ProtNLM"/>
    </source>
</evidence>
<organism evidence="4 5">
    <name type="scientific">Actinomadura namibiensis</name>
    <dbReference type="NCBI Taxonomy" id="182080"/>
    <lineage>
        <taxon>Bacteria</taxon>
        <taxon>Bacillati</taxon>
        <taxon>Actinomycetota</taxon>
        <taxon>Actinomycetes</taxon>
        <taxon>Streptosporangiales</taxon>
        <taxon>Thermomonosporaceae</taxon>
        <taxon>Actinomadura</taxon>
    </lineage>
</organism>
<evidence type="ECO:0000313" key="5">
    <source>
        <dbReference type="Proteomes" id="UP000572680"/>
    </source>
</evidence>
<evidence type="ECO:0000313" key="4">
    <source>
        <dbReference type="EMBL" id="MBA8949590.1"/>
    </source>
</evidence>
<keyword evidence="2" id="KW-1133">Transmembrane helix</keyword>
<keyword evidence="2" id="KW-0812">Transmembrane</keyword>
<evidence type="ECO:0000256" key="1">
    <source>
        <dbReference type="SAM" id="MobiDB-lite"/>
    </source>
</evidence>
<reference evidence="4 5" key="1">
    <citation type="submission" date="2020-08" db="EMBL/GenBank/DDBJ databases">
        <title>Genomic Encyclopedia of Type Strains, Phase IV (KMG-IV): sequencing the most valuable type-strain genomes for metagenomic binning, comparative biology and taxonomic classification.</title>
        <authorList>
            <person name="Goeker M."/>
        </authorList>
    </citation>
    <scope>NUCLEOTIDE SEQUENCE [LARGE SCALE GENOMIC DNA]</scope>
    <source>
        <strain evidence="4 5">DSM 44197</strain>
    </source>
</reference>
<dbReference type="RefSeq" id="WP_182841994.1">
    <property type="nucleotide sequence ID" value="NZ_BAAALP010000100.1"/>
</dbReference>
<dbReference type="Proteomes" id="UP000572680">
    <property type="component" value="Unassembled WGS sequence"/>
</dbReference>
<name>A0A7W3LK74_ACTNM</name>
<keyword evidence="5" id="KW-1185">Reference proteome</keyword>
<feature type="transmembrane region" description="Helical" evidence="2">
    <location>
        <begin position="44"/>
        <end position="61"/>
    </location>
</feature>
<protein>
    <recommendedName>
        <fullName evidence="6">MFS transporter</fullName>
    </recommendedName>
</protein>
<dbReference type="EMBL" id="JACJIA010000001">
    <property type="protein sequence ID" value="MBA8949590.1"/>
    <property type="molecule type" value="Genomic_DNA"/>
</dbReference>
<gene>
    <name evidence="4" type="ORF">HNR61_001188</name>
</gene>
<accession>A0A7W3LK74</accession>
<evidence type="ECO:0000256" key="2">
    <source>
        <dbReference type="SAM" id="Phobius"/>
    </source>
</evidence>
<sequence length="192" mass="19786">MPQHPPARPLPRLARAVVFATVCLALTTAGHAYAAGSAVPTGTVGLGFALVTAFSALLAGTERSFATILGGLLGAQFGLHALFTRASAGAVHHAGAGLAERPAHDGPAMTLAHLLAALAAAWWLRHGEAALWSLARRIAAGVLRRPLVLPAVTPPPRPVARRRGALPPPARPPLRHVLVRRGPPGRLSTHAS</sequence>
<proteinExistence type="predicted"/>
<comment type="caution">
    <text evidence="4">The sequence shown here is derived from an EMBL/GenBank/DDBJ whole genome shotgun (WGS) entry which is preliminary data.</text>
</comment>
<evidence type="ECO:0000256" key="3">
    <source>
        <dbReference type="SAM" id="SignalP"/>
    </source>
</evidence>
<feature type="signal peptide" evidence="3">
    <location>
        <begin position="1"/>
        <end position="34"/>
    </location>
</feature>
<feature type="chain" id="PRO_5031098858" description="MFS transporter" evidence="3">
    <location>
        <begin position="35"/>
        <end position="192"/>
    </location>
</feature>
<dbReference type="AlphaFoldDB" id="A0A7W3LK74"/>
<keyword evidence="2" id="KW-0472">Membrane</keyword>
<feature type="transmembrane region" description="Helical" evidence="2">
    <location>
        <begin position="68"/>
        <end position="86"/>
    </location>
</feature>
<keyword evidence="3" id="KW-0732">Signal</keyword>